<keyword evidence="7 12" id="KW-1133">Transmembrane helix</keyword>
<feature type="transmembrane region" description="Helical" evidence="12">
    <location>
        <begin position="253"/>
        <end position="273"/>
    </location>
</feature>
<feature type="transmembrane region" description="Helical" evidence="12">
    <location>
        <begin position="90"/>
        <end position="106"/>
    </location>
</feature>
<name>A0A8T1W2U2_9STRA</name>
<dbReference type="PANTHER" id="PTHR46382">
    <property type="entry name" value="PHOSPHATIDATE CYTIDYLYLTRANSFERASE"/>
    <property type="match status" value="1"/>
</dbReference>
<evidence type="ECO:0000256" key="9">
    <source>
        <dbReference type="ARBA" id="ARBA00023136"/>
    </source>
</evidence>
<sequence length="320" mass="33590">MAIAWGRRVATGLVGIPTALWLLSSDVGMLLLATTLCCLSLVEFTAIVCPQIVPQPKAATEKLAHRLLVVAAGAVLCVGAWTGIKLVHDALGLGVTLAIFVFHVATTKKMDQTGKKEESTAVVITVSGSLLTDRCAAAALITLLLDLFALLYIVNGFSHAILLRYSSSKYGLGLQILGLCCAWVCDSGALVAGSFMGHVKLAPVVSPGKTIVGAIAGVISSTATVLVMFALPHFSGVLPWTHELLPPLDVVPFTHQIVLGAVLGVLCIVGDLVESYVKRVAGVKDSGAFFPGHGGCLDRMDSFLFVAPCLYFYSQFALPQ</sequence>
<dbReference type="Pfam" id="PF01148">
    <property type="entry name" value="CTP_transf_1"/>
    <property type="match status" value="1"/>
</dbReference>
<evidence type="ECO:0000256" key="7">
    <source>
        <dbReference type="ARBA" id="ARBA00022989"/>
    </source>
</evidence>
<dbReference type="Proteomes" id="UP000694044">
    <property type="component" value="Unassembled WGS sequence"/>
</dbReference>
<keyword evidence="14" id="KW-1185">Reference proteome</keyword>
<evidence type="ECO:0000256" key="2">
    <source>
        <dbReference type="ARBA" id="ARBA00022475"/>
    </source>
</evidence>
<keyword evidence="5 12" id="KW-0812">Transmembrane</keyword>
<evidence type="ECO:0008006" key="15">
    <source>
        <dbReference type="Google" id="ProtNLM"/>
    </source>
</evidence>
<feature type="transmembrane region" description="Helical" evidence="12">
    <location>
        <begin position="174"/>
        <end position="199"/>
    </location>
</feature>
<comment type="caution">
    <text evidence="13">The sequence shown here is derived from an EMBL/GenBank/DDBJ whole genome shotgun (WGS) entry which is preliminary data.</text>
</comment>
<evidence type="ECO:0000313" key="14">
    <source>
        <dbReference type="Proteomes" id="UP000694044"/>
    </source>
</evidence>
<keyword evidence="3" id="KW-0444">Lipid biosynthesis</keyword>
<evidence type="ECO:0000256" key="10">
    <source>
        <dbReference type="ARBA" id="ARBA00023209"/>
    </source>
</evidence>
<evidence type="ECO:0000313" key="13">
    <source>
        <dbReference type="EMBL" id="KAG7386379.1"/>
    </source>
</evidence>
<accession>A0A8T1W2U2</accession>
<keyword evidence="9 12" id="KW-0472">Membrane</keyword>
<gene>
    <name evidence="13" type="ORF">PHYPSEUDO_000308</name>
</gene>
<dbReference type="GO" id="GO:0016024">
    <property type="term" value="P:CDP-diacylglycerol biosynthetic process"/>
    <property type="evidence" value="ECO:0007669"/>
    <property type="project" value="TreeGrafter"/>
</dbReference>
<dbReference type="GO" id="GO:0005886">
    <property type="term" value="C:plasma membrane"/>
    <property type="evidence" value="ECO:0007669"/>
    <property type="project" value="UniProtKB-SubCell"/>
</dbReference>
<dbReference type="OrthoDB" id="10260889at2759"/>
<feature type="transmembrane region" description="Helical" evidence="12">
    <location>
        <begin position="20"/>
        <end position="42"/>
    </location>
</feature>
<keyword evidence="2" id="KW-1003">Cell membrane</keyword>
<feature type="transmembrane region" description="Helical" evidence="12">
    <location>
        <begin position="63"/>
        <end position="84"/>
    </location>
</feature>
<keyword evidence="11" id="KW-1208">Phospholipid metabolism</keyword>
<organism evidence="13 14">
    <name type="scientific">Phytophthora pseudosyringae</name>
    <dbReference type="NCBI Taxonomy" id="221518"/>
    <lineage>
        <taxon>Eukaryota</taxon>
        <taxon>Sar</taxon>
        <taxon>Stramenopiles</taxon>
        <taxon>Oomycota</taxon>
        <taxon>Peronosporomycetes</taxon>
        <taxon>Peronosporales</taxon>
        <taxon>Peronosporaceae</taxon>
        <taxon>Phytophthora</taxon>
    </lineage>
</organism>
<evidence type="ECO:0000256" key="12">
    <source>
        <dbReference type="SAM" id="Phobius"/>
    </source>
</evidence>
<evidence type="ECO:0000256" key="5">
    <source>
        <dbReference type="ARBA" id="ARBA00022692"/>
    </source>
</evidence>
<comment type="subcellular location">
    <subcellularLocation>
        <location evidence="1">Cell membrane</location>
        <topology evidence="1">Multi-pass membrane protein</topology>
    </subcellularLocation>
</comment>
<dbReference type="AlphaFoldDB" id="A0A8T1W2U2"/>
<protein>
    <recommendedName>
        <fullName evidence="15">Phosphatidate cytidylyltransferase</fullName>
    </recommendedName>
</protein>
<dbReference type="EMBL" id="JAGDFM010000101">
    <property type="protein sequence ID" value="KAG7386379.1"/>
    <property type="molecule type" value="Genomic_DNA"/>
</dbReference>
<dbReference type="GO" id="GO:0004605">
    <property type="term" value="F:phosphatidate cytidylyltransferase activity"/>
    <property type="evidence" value="ECO:0007669"/>
    <property type="project" value="TreeGrafter"/>
</dbReference>
<evidence type="ECO:0000256" key="6">
    <source>
        <dbReference type="ARBA" id="ARBA00022695"/>
    </source>
</evidence>
<evidence type="ECO:0000256" key="4">
    <source>
        <dbReference type="ARBA" id="ARBA00022679"/>
    </source>
</evidence>
<reference evidence="13" key="1">
    <citation type="submission" date="2021-02" db="EMBL/GenBank/DDBJ databases">
        <authorList>
            <person name="Palmer J.M."/>
        </authorList>
    </citation>
    <scope>NUCLEOTIDE SEQUENCE</scope>
    <source>
        <strain evidence="13">SCRP734</strain>
    </source>
</reference>
<evidence type="ECO:0000256" key="8">
    <source>
        <dbReference type="ARBA" id="ARBA00023098"/>
    </source>
</evidence>
<dbReference type="PANTHER" id="PTHR46382:SF1">
    <property type="entry name" value="PHOSPHATIDATE CYTIDYLYLTRANSFERASE"/>
    <property type="match status" value="1"/>
</dbReference>
<keyword evidence="8" id="KW-0443">Lipid metabolism</keyword>
<keyword evidence="10" id="KW-0594">Phospholipid biosynthesis</keyword>
<feature type="transmembrane region" description="Helical" evidence="12">
    <location>
        <begin position="135"/>
        <end position="154"/>
    </location>
</feature>
<feature type="transmembrane region" description="Helical" evidence="12">
    <location>
        <begin position="211"/>
        <end position="233"/>
    </location>
</feature>
<evidence type="ECO:0000256" key="11">
    <source>
        <dbReference type="ARBA" id="ARBA00023264"/>
    </source>
</evidence>
<proteinExistence type="predicted"/>
<evidence type="ECO:0000256" key="3">
    <source>
        <dbReference type="ARBA" id="ARBA00022516"/>
    </source>
</evidence>
<keyword evidence="4" id="KW-0808">Transferase</keyword>
<keyword evidence="6" id="KW-0548">Nucleotidyltransferase</keyword>
<evidence type="ECO:0000256" key="1">
    <source>
        <dbReference type="ARBA" id="ARBA00004651"/>
    </source>
</evidence>